<reference evidence="2" key="3">
    <citation type="submission" date="2016-03" db="UniProtKB">
        <authorList>
            <consortium name="EnsemblProtists"/>
        </authorList>
    </citation>
    <scope>IDENTIFICATION</scope>
</reference>
<dbReference type="GeneID" id="17296701"/>
<dbReference type="EnsemblProtists" id="EKX39938">
    <property type="protein sequence ID" value="EKX39938"/>
    <property type="gene ID" value="GUITHDRAFT_113930"/>
</dbReference>
<dbReference type="HOGENOM" id="CLU_2611106_0_0_1"/>
<dbReference type="AlphaFoldDB" id="L1IUN0"/>
<dbReference type="RefSeq" id="XP_005826918.1">
    <property type="nucleotide sequence ID" value="XM_005826861.1"/>
</dbReference>
<name>L1IUN0_GUITC</name>
<evidence type="ECO:0000313" key="2">
    <source>
        <dbReference type="EnsemblProtists" id="EKX39938"/>
    </source>
</evidence>
<keyword evidence="3" id="KW-1185">Reference proteome</keyword>
<dbReference type="KEGG" id="gtt:GUITHDRAFT_113930"/>
<sequence>MSSKVETKNVDTSDLSQITIDKEEPACFFAFLVPKKAHVNFKGKDGMPYTIRMKLQDVQQVEQYLLEVMEDEQDRDLYR</sequence>
<evidence type="ECO:0000313" key="3">
    <source>
        <dbReference type="Proteomes" id="UP000011087"/>
    </source>
</evidence>
<reference evidence="1 3" key="1">
    <citation type="journal article" date="2012" name="Nature">
        <title>Algal genomes reveal evolutionary mosaicism and the fate of nucleomorphs.</title>
        <authorList>
            <consortium name="DOE Joint Genome Institute"/>
            <person name="Curtis B.A."/>
            <person name="Tanifuji G."/>
            <person name="Burki F."/>
            <person name="Gruber A."/>
            <person name="Irimia M."/>
            <person name="Maruyama S."/>
            <person name="Arias M.C."/>
            <person name="Ball S.G."/>
            <person name="Gile G.H."/>
            <person name="Hirakawa Y."/>
            <person name="Hopkins J.F."/>
            <person name="Kuo A."/>
            <person name="Rensing S.A."/>
            <person name="Schmutz J."/>
            <person name="Symeonidi A."/>
            <person name="Elias M."/>
            <person name="Eveleigh R.J."/>
            <person name="Herman E.K."/>
            <person name="Klute M.J."/>
            <person name="Nakayama T."/>
            <person name="Obornik M."/>
            <person name="Reyes-Prieto A."/>
            <person name="Armbrust E.V."/>
            <person name="Aves S.J."/>
            <person name="Beiko R.G."/>
            <person name="Coutinho P."/>
            <person name="Dacks J.B."/>
            <person name="Durnford D.G."/>
            <person name="Fast N.M."/>
            <person name="Green B.R."/>
            <person name="Grisdale C.J."/>
            <person name="Hempel F."/>
            <person name="Henrissat B."/>
            <person name="Hoppner M.P."/>
            <person name="Ishida K."/>
            <person name="Kim E."/>
            <person name="Koreny L."/>
            <person name="Kroth P.G."/>
            <person name="Liu Y."/>
            <person name="Malik S.B."/>
            <person name="Maier U.G."/>
            <person name="McRose D."/>
            <person name="Mock T."/>
            <person name="Neilson J.A."/>
            <person name="Onodera N.T."/>
            <person name="Poole A.M."/>
            <person name="Pritham E.J."/>
            <person name="Richards T.A."/>
            <person name="Rocap G."/>
            <person name="Roy S.W."/>
            <person name="Sarai C."/>
            <person name="Schaack S."/>
            <person name="Shirato S."/>
            <person name="Slamovits C.H."/>
            <person name="Spencer D.F."/>
            <person name="Suzuki S."/>
            <person name="Worden A.Z."/>
            <person name="Zauner S."/>
            <person name="Barry K."/>
            <person name="Bell C."/>
            <person name="Bharti A.K."/>
            <person name="Crow J.A."/>
            <person name="Grimwood J."/>
            <person name="Kramer R."/>
            <person name="Lindquist E."/>
            <person name="Lucas S."/>
            <person name="Salamov A."/>
            <person name="McFadden G.I."/>
            <person name="Lane C.E."/>
            <person name="Keeling P.J."/>
            <person name="Gray M.W."/>
            <person name="Grigoriev I.V."/>
            <person name="Archibald J.M."/>
        </authorList>
    </citation>
    <scope>NUCLEOTIDE SEQUENCE</scope>
    <source>
        <strain evidence="1 3">CCMP2712</strain>
    </source>
</reference>
<dbReference type="PaxDb" id="55529-EKX39938"/>
<evidence type="ECO:0000313" key="1">
    <source>
        <dbReference type="EMBL" id="EKX39938.1"/>
    </source>
</evidence>
<gene>
    <name evidence="1" type="ORF">GUITHDRAFT_113930</name>
</gene>
<reference evidence="3" key="2">
    <citation type="submission" date="2012-11" db="EMBL/GenBank/DDBJ databases">
        <authorList>
            <person name="Kuo A."/>
            <person name="Curtis B.A."/>
            <person name="Tanifuji G."/>
            <person name="Burki F."/>
            <person name="Gruber A."/>
            <person name="Irimia M."/>
            <person name="Maruyama S."/>
            <person name="Arias M.C."/>
            <person name="Ball S.G."/>
            <person name="Gile G.H."/>
            <person name="Hirakawa Y."/>
            <person name="Hopkins J.F."/>
            <person name="Rensing S.A."/>
            <person name="Schmutz J."/>
            <person name="Symeonidi A."/>
            <person name="Elias M."/>
            <person name="Eveleigh R.J."/>
            <person name="Herman E.K."/>
            <person name="Klute M.J."/>
            <person name="Nakayama T."/>
            <person name="Obornik M."/>
            <person name="Reyes-Prieto A."/>
            <person name="Armbrust E.V."/>
            <person name="Aves S.J."/>
            <person name="Beiko R.G."/>
            <person name="Coutinho P."/>
            <person name="Dacks J.B."/>
            <person name="Durnford D.G."/>
            <person name="Fast N.M."/>
            <person name="Green B.R."/>
            <person name="Grisdale C."/>
            <person name="Hempe F."/>
            <person name="Henrissat B."/>
            <person name="Hoppner M.P."/>
            <person name="Ishida K.-I."/>
            <person name="Kim E."/>
            <person name="Koreny L."/>
            <person name="Kroth P.G."/>
            <person name="Liu Y."/>
            <person name="Malik S.-B."/>
            <person name="Maier U.G."/>
            <person name="McRose D."/>
            <person name="Mock T."/>
            <person name="Neilson J.A."/>
            <person name="Onodera N.T."/>
            <person name="Poole A.M."/>
            <person name="Pritham E.J."/>
            <person name="Richards T.A."/>
            <person name="Rocap G."/>
            <person name="Roy S.W."/>
            <person name="Sarai C."/>
            <person name="Schaack S."/>
            <person name="Shirato S."/>
            <person name="Slamovits C.H."/>
            <person name="Spencer D.F."/>
            <person name="Suzuki S."/>
            <person name="Worden A.Z."/>
            <person name="Zauner S."/>
            <person name="Barry K."/>
            <person name="Bell C."/>
            <person name="Bharti A.K."/>
            <person name="Crow J.A."/>
            <person name="Grimwood J."/>
            <person name="Kramer R."/>
            <person name="Lindquist E."/>
            <person name="Lucas S."/>
            <person name="Salamov A."/>
            <person name="McFadden G.I."/>
            <person name="Lane C.E."/>
            <person name="Keeling P.J."/>
            <person name="Gray M.W."/>
            <person name="Grigoriev I.V."/>
            <person name="Archibald J.M."/>
        </authorList>
    </citation>
    <scope>NUCLEOTIDE SEQUENCE</scope>
    <source>
        <strain evidence="3">CCMP2712</strain>
    </source>
</reference>
<proteinExistence type="predicted"/>
<accession>L1IUN0</accession>
<dbReference type="Proteomes" id="UP000011087">
    <property type="component" value="Unassembled WGS sequence"/>
</dbReference>
<organism evidence="1">
    <name type="scientific">Guillardia theta (strain CCMP2712)</name>
    <name type="common">Cryptophyte</name>
    <dbReference type="NCBI Taxonomy" id="905079"/>
    <lineage>
        <taxon>Eukaryota</taxon>
        <taxon>Cryptophyceae</taxon>
        <taxon>Pyrenomonadales</taxon>
        <taxon>Geminigeraceae</taxon>
        <taxon>Guillardia</taxon>
    </lineage>
</organism>
<dbReference type="EMBL" id="JH993035">
    <property type="protein sequence ID" value="EKX39938.1"/>
    <property type="molecule type" value="Genomic_DNA"/>
</dbReference>
<protein>
    <submittedName>
        <fullName evidence="1 2">Uncharacterized protein</fullName>
    </submittedName>
</protein>